<evidence type="ECO:0000256" key="1">
    <source>
        <dbReference type="SAM" id="Phobius"/>
    </source>
</evidence>
<keyword evidence="1" id="KW-0472">Membrane</keyword>
<keyword evidence="3" id="KW-1185">Reference proteome</keyword>
<feature type="transmembrane region" description="Helical" evidence="1">
    <location>
        <begin position="30"/>
        <end position="48"/>
    </location>
</feature>
<name>A0ABP8PHL2_9NOCA</name>
<dbReference type="Proteomes" id="UP001501183">
    <property type="component" value="Unassembled WGS sequence"/>
</dbReference>
<evidence type="ECO:0000313" key="3">
    <source>
        <dbReference type="Proteomes" id="UP001501183"/>
    </source>
</evidence>
<organism evidence="2 3">
    <name type="scientific">Rhodococcus olei</name>
    <dbReference type="NCBI Taxonomy" id="2161675"/>
    <lineage>
        <taxon>Bacteria</taxon>
        <taxon>Bacillati</taxon>
        <taxon>Actinomycetota</taxon>
        <taxon>Actinomycetes</taxon>
        <taxon>Mycobacteriales</taxon>
        <taxon>Nocardiaceae</taxon>
        <taxon>Rhodococcus</taxon>
    </lineage>
</organism>
<comment type="caution">
    <text evidence="2">The sequence shown here is derived from an EMBL/GenBank/DDBJ whole genome shotgun (WGS) entry which is preliminary data.</text>
</comment>
<accession>A0ABP8PHL2</accession>
<protein>
    <recommendedName>
        <fullName evidence="4">Secreted protein with PEP-CTERM sorting signal</fullName>
    </recommendedName>
</protein>
<keyword evidence="1" id="KW-0812">Transmembrane</keyword>
<gene>
    <name evidence="2" type="ORF">GCM10023094_46230</name>
</gene>
<sequence>MLVGVLGFFTVMAFLGAVVGIVRGDQAVTPSLVLLGCVAALGAALMAWRRSR</sequence>
<evidence type="ECO:0000313" key="2">
    <source>
        <dbReference type="EMBL" id="GAA4487584.1"/>
    </source>
</evidence>
<keyword evidence="1" id="KW-1133">Transmembrane helix</keyword>
<reference evidence="3" key="1">
    <citation type="journal article" date="2019" name="Int. J. Syst. Evol. Microbiol.">
        <title>The Global Catalogue of Microorganisms (GCM) 10K type strain sequencing project: providing services to taxonomists for standard genome sequencing and annotation.</title>
        <authorList>
            <consortium name="The Broad Institute Genomics Platform"/>
            <consortium name="The Broad Institute Genome Sequencing Center for Infectious Disease"/>
            <person name="Wu L."/>
            <person name="Ma J."/>
        </authorList>
    </citation>
    <scope>NUCLEOTIDE SEQUENCE [LARGE SCALE GENOMIC DNA]</scope>
    <source>
        <strain evidence="3">JCM 32206</strain>
    </source>
</reference>
<dbReference type="EMBL" id="BAABFB010000068">
    <property type="protein sequence ID" value="GAA4487584.1"/>
    <property type="molecule type" value="Genomic_DNA"/>
</dbReference>
<evidence type="ECO:0008006" key="4">
    <source>
        <dbReference type="Google" id="ProtNLM"/>
    </source>
</evidence>
<proteinExistence type="predicted"/>